<organism evidence="2 3">
    <name type="scientific">Endozoicomonas elysicola</name>
    <dbReference type="NCBI Taxonomy" id="305900"/>
    <lineage>
        <taxon>Bacteria</taxon>
        <taxon>Pseudomonadati</taxon>
        <taxon>Pseudomonadota</taxon>
        <taxon>Gammaproteobacteria</taxon>
        <taxon>Oceanospirillales</taxon>
        <taxon>Endozoicomonadaceae</taxon>
        <taxon>Endozoicomonas</taxon>
    </lineage>
</organism>
<dbReference type="Proteomes" id="UP000027997">
    <property type="component" value="Unassembled WGS sequence"/>
</dbReference>
<keyword evidence="3" id="KW-1185">Reference proteome</keyword>
<evidence type="ECO:0000256" key="1">
    <source>
        <dbReference type="SAM" id="SignalP"/>
    </source>
</evidence>
<accession>A0A081K7D9</accession>
<evidence type="ECO:0008006" key="4">
    <source>
        <dbReference type="Google" id="ProtNLM"/>
    </source>
</evidence>
<dbReference type="AlphaFoldDB" id="A0A081K7D9"/>
<protein>
    <recommendedName>
        <fullName evidence="4">Spore coat protein U domain-containing protein</fullName>
    </recommendedName>
</protein>
<evidence type="ECO:0000313" key="2">
    <source>
        <dbReference type="EMBL" id="KEI70065.1"/>
    </source>
</evidence>
<dbReference type="EMBL" id="JOJP01000001">
    <property type="protein sequence ID" value="KEI70065.1"/>
    <property type="molecule type" value="Genomic_DNA"/>
</dbReference>
<proteinExistence type="predicted"/>
<name>A0A081K7D9_9GAMM</name>
<feature type="chain" id="PRO_5001758660" description="Spore coat protein U domain-containing protein" evidence="1">
    <location>
        <begin position="21"/>
        <end position="345"/>
    </location>
</feature>
<dbReference type="RefSeq" id="WP_020584195.1">
    <property type="nucleotide sequence ID" value="NZ_JOJP01000001.1"/>
</dbReference>
<gene>
    <name evidence="2" type="ORF">GV64_04285</name>
</gene>
<keyword evidence="1" id="KW-0732">Signal</keyword>
<evidence type="ECO:0000313" key="3">
    <source>
        <dbReference type="Proteomes" id="UP000027997"/>
    </source>
</evidence>
<dbReference type="eggNOG" id="ENOG502ZJKN">
    <property type="taxonomic scope" value="Bacteria"/>
</dbReference>
<feature type="signal peptide" evidence="1">
    <location>
        <begin position="1"/>
        <end position="20"/>
    </location>
</feature>
<sequence>MLFNAFIFVFTLLFSVVSHADNDCNKSDADCASSNDGAYNYWIKIKRLYPIEMGQWGGEEIASGATEAATDGRLFCLIAYQENRSGAKNRQLNDFQVRFDGPRRNGQYVLENSSSATLPVTLTLLGADGDAQNGFSDDLLNTPFNFTASQQHQQCRNNEYILRAEIKRSDILNNAFTNRFESRFTLIIERSNPQLTVEVEFTVSIELVPMVQISGLEDMAISHSAGNNVNQRQTFCVYGFGTTNFKIRSESKYGSGQFLLSNGNEKIEYGLAVGKADNNGQGSMKTLAEGGNYVTHASWKAADSTSCDNGNSENMQLNITIQDIEITGKPAGVYQDTAYLMVAPG</sequence>
<dbReference type="STRING" id="305900.GV64_04285"/>
<comment type="caution">
    <text evidence="2">The sequence shown here is derived from an EMBL/GenBank/DDBJ whole genome shotgun (WGS) entry which is preliminary data.</text>
</comment>
<reference evidence="2 3" key="1">
    <citation type="submission" date="2014-06" db="EMBL/GenBank/DDBJ databases">
        <title>Whole Genome Sequences of Three Symbiotic Endozoicomonas Bacteria.</title>
        <authorList>
            <person name="Neave M.J."/>
            <person name="Apprill A."/>
            <person name="Voolstra C.R."/>
        </authorList>
    </citation>
    <scope>NUCLEOTIDE SEQUENCE [LARGE SCALE GENOMIC DNA]</scope>
    <source>
        <strain evidence="2 3">DSM 22380</strain>
    </source>
</reference>